<evidence type="ECO:0000313" key="8">
    <source>
        <dbReference type="EMBL" id="MDB0521292.1"/>
    </source>
</evidence>
<keyword evidence="4 7" id="KW-0812">Transmembrane</keyword>
<feature type="transmembrane region" description="Helical" evidence="7">
    <location>
        <begin position="12"/>
        <end position="30"/>
    </location>
</feature>
<comment type="similarity">
    <text evidence="2">Belongs to the DoxX family.</text>
</comment>
<dbReference type="Proteomes" id="UP001143674">
    <property type="component" value="Unassembled WGS sequence"/>
</dbReference>
<dbReference type="GO" id="GO:0005886">
    <property type="term" value="C:plasma membrane"/>
    <property type="evidence" value="ECO:0007669"/>
    <property type="project" value="UniProtKB-SubCell"/>
</dbReference>
<protein>
    <submittedName>
        <fullName evidence="8">DoxX family protein</fullName>
    </submittedName>
</protein>
<feature type="transmembrane region" description="Helical" evidence="7">
    <location>
        <begin position="50"/>
        <end position="70"/>
    </location>
</feature>
<feature type="transmembrane region" description="Helical" evidence="7">
    <location>
        <begin position="116"/>
        <end position="133"/>
    </location>
</feature>
<dbReference type="PANTHER" id="PTHR33452">
    <property type="entry name" value="OXIDOREDUCTASE CATD-RELATED"/>
    <property type="match status" value="1"/>
</dbReference>
<dbReference type="InterPro" id="IPR051907">
    <property type="entry name" value="DoxX-like_oxidoreductase"/>
</dbReference>
<dbReference type="PANTHER" id="PTHR33452:SF1">
    <property type="entry name" value="INNER MEMBRANE PROTEIN YPHA-RELATED"/>
    <property type="match status" value="1"/>
</dbReference>
<keyword evidence="5 7" id="KW-1133">Transmembrane helix</keyword>
<keyword evidence="6 7" id="KW-0472">Membrane</keyword>
<dbReference type="Pfam" id="PF07681">
    <property type="entry name" value="DoxX"/>
    <property type="match status" value="1"/>
</dbReference>
<dbReference type="GeneID" id="61361895"/>
<comment type="subcellular location">
    <subcellularLocation>
        <location evidence="1">Cell membrane</location>
        <topology evidence="1">Multi-pass membrane protein</topology>
    </subcellularLocation>
</comment>
<reference evidence="8" key="1">
    <citation type="submission" date="2021-09" db="EMBL/GenBank/DDBJ databases">
        <title>Genomic analysis of Ralstonia spp.</title>
        <authorList>
            <person name="Aburjaile F."/>
            <person name="Ariute J.C."/>
            <person name="Pais A.K.L."/>
            <person name="Albuquerque G.M.R."/>
            <person name="Silva A.M.F."/>
            <person name="Brenig B."/>
            <person name="Azevedo V."/>
            <person name="Matiuzzi M."/>
            <person name="Ramos R."/>
            <person name="Goes-Neto A."/>
            <person name="Soares S."/>
            <person name="Iseppon A.M.B."/>
            <person name="Souza E."/>
            <person name="Gama M."/>
        </authorList>
    </citation>
    <scope>NUCLEOTIDE SEQUENCE</scope>
    <source>
        <strain evidence="8">B4</strain>
    </source>
</reference>
<keyword evidence="3" id="KW-1003">Cell membrane</keyword>
<evidence type="ECO:0000256" key="4">
    <source>
        <dbReference type="ARBA" id="ARBA00022692"/>
    </source>
</evidence>
<evidence type="ECO:0000256" key="5">
    <source>
        <dbReference type="ARBA" id="ARBA00022989"/>
    </source>
</evidence>
<feature type="transmembrane region" description="Helical" evidence="7">
    <location>
        <begin position="77"/>
        <end position="96"/>
    </location>
</feature>
<accession>A0AAE3T3C5</accession>
<evidence type="ECO:0000256" key="2">
    <source>
        <dbReference type="ARBA" id="ARBA00006679"/>
    </source>
</evidence>
<evidence type="ECO:0000256" key="3">
    <source>
        <dbReference type="ARBA" id="ARBA00022475"/>
    </source>
</evidence>
<comment type="caution">
    <text evidence="8">The sequence shown here is derived from an EMBL/GenBank/DDBJ whole genome shotgun (WGS) entry which is preliminary data.</text>
</comment>
<dbReference type="RefSeq" id="WP_003277646.1">
    <property type="nucleotide sequence ID" value="NZ_CDLS01000001.1"/>
</dbReference>
<sequence>MNAAIERWRDELILLGRVLMMLLFLISGWGKVTGFAATVGYMGTVGAPMPMLAAIIAVIMEFGVGIALLIGFWTRPLALLMALFVLGTALIAHTYWNVEGAMQTANMVQFYKNLSIMGGLILLSVTGAGKYALQKS</sequence>
<gene>
    <name evidence="8" type="ORF">LBW55_06645</name>
</gene>
<proteinExistence type="inferred from homology"/>
<organism evidence="8 9">
    <name type="scientific">Ralstonia solanacearum</name>
    <name type="common">Pseudomonas solanacearum</name>
    <dbReference type="NCBI Taxonomy" id="305"/>
    <lineage>
        <taxon>Bacteria</taxon>
        <taxon>Pseudomonadati</taxon>
        <taxon>Pseudomonadota</taxon>
        <taxon>Betaproteobacteria</taxon>
        <taxon>Burkholderiales</taxon>
        <taxon>Burkholderiaceae</taxon>
        <taxon>Ralstonia</taxon>
        <taxon>Ralstonia solanacearum species complex</taxon>
    </lineage>
</organism>
<evidence type="ECO:0000313" key="9">
    <source>
        <dbReference type="Proteomes" id="UP001143674"/>
    </source>
</evidence>
<evidence type="ECO:0000256" key="6">
    <source>
        <dbReference type="ARBA" id="ARBA00023136"/>
    </source>
</evidence>
<dbReference type="InterPro" id="IPR032808">
    <property type="entry name" value="DoxX"/>
</dbReference>
<evidence type="ECO:0000256" key="7">
    <source>
        <dbReference type="SAM" id="Phobius"/>
    </source>
</evidence>
<evidence type="ECO:0000256" key="1">
    <source>
        <dbReference type="ARBA" id="ARBA00004651"/>
    </source>
</evidence>
<name>A0AAE3T3C5_RALSL</name>
<dbReference type="AlphaFoldDB" id="A0AAE3T3C5"/>
<dbReference type="EMBL" id="JAIVEX010000003">
    <property type="protein sequence ID" value="MDB0521292.1"/>
    <property type="molecule type" value="Genomic_DNA"/>
</dbReference>